<protein>
    <submittedName>
        <fullName evidence="2">Uncharacterized protein</fullName>
    </submittedName>
</protein>
<name>A0A4R8L627_9BACL</name>
<keyword evidence="1" id="KW-1133">Transmembrane helix</keyword>
<organism evidence="2 3">
    <name type="scientific">Alicyclobacillus sacchari</name>
    <dbReference type="NCBI Taxonomy" id="392010"/>
    <lineage>
        <taxon>Bacteria</taxon>
        <taxon>Bacillati</taxon>
        <taxon>Bacillota</taxon>
        <taxon>Bacilli</taxon>
        <taxon>Bacillales</taxon>
        <taxon>Alicyclobacillaceae</taxon>
        <taxon>Alicyclobacillus</taxon>
    </lineage>
</organism>
<gene>
    <name evidence="2" type="ORF">C7445_1466</name>
</gene>
<accession>A0A4R8L627</accession>
<evidence type="ECO:0000313" key="2">
    <source>
        <dbReference type="EMBL" id="TDY37498.1"/>
    </source>
</evidence>
<keyword evidence="1" id="KW-0472">Membrane</keyword>
<reference evidence="2 3" key="1">
    <citation type="submission" date="2019-03" db="EMBL/GenBank/DDBJ databases">
        <title>Genomic Encyclopedia of Type Strains, Phase IV (KMG-IV): sequencing the most valuable type-strain genomes for metagenomic binning, comparative biology and taxonomic classification.</title>
        <authorList>
            <person name="Goeker M."/>
        </authorList>
    </citation>
    <scope>NUCLEOTIDE SEQUENCE [LARGE SCALE GENOMIC DNA]</scope>
    <source>
        <strain evidence="2 3">DSM 17974</strain>
    </source>
</reference>
<dbReference type="AlphaFoldDB" id="A0A4R8L627"/>
<keyword evidence="1" id="KW-0812">Transmembrane</keyword>
<dbReference type="Proteomes" id="UP000294581">
    <property type="component" value="Unassembled WGS sequence"/>
</dbReference>
<dbReference type="EMBL" id="SORF01000046">
    <property type="protein sequence ID" value="TDY37498.1"/>
    <property type="molecule type" value="Genomic_DNA"/>
</dbReference>
<proteinExistence type="predicted"/>
<evidence type="ECO:0000313" key="3">
    <source>
        <dbReference type="Proteomes" id="UP000294581"/>
    </source>
</evidence>
<evidence type="ECO:0000256" key="1">
    <source>
        <dbReference type="SAM" id="Phobius"/>
    </source>
</evidence>
<keyword evidence="3" id="KW-1185">Reference proteome</keyword>
<sequence>MFVYDSASWNPQGAFIPYSWSLRPLYLLFLNFLSQHPFYAVLSFLQ</sequence>
<comment type="caution">
    <text evidence="2">The sequence shown here is derived from an EMBL/GenBank/DDBJ whole genome shotgun (WGS) entry which is preliminary data.</text>
</comment>
<feature type="transmembrane region" description="Helical" evidence="1">
    <location>
        <begin position="25"/>
        <end position="45"/>
    </location>
</feature>